<dbReference type="PANTHER" id="PTHR30272:SF1">
    <property type="entry name" value="3-HYDROXYACYL-[ACYL-CARRIER-PROTEIN] DEHYDRATASE"/>
    <property type="match status" value="1"/>
</dbReference>
<dbReference type="PANTHER" id="PTHR30272">
    <property type="entry name" value="3-HYDROXYACYL-[ACYL-CARRIER-PROTEIN] DEHYDRATASE"/>
    <property type="match status" value="1"/>
</dbReference>
<sequence length="153" mass="17187">MKTTTNERKLSKGDIEQILPQREPFLFVDEITDLVPGESVTGKKTFTGEEYFFKGHFPQMPIVPGVILMEFAGQVSTFLILTVPKNRNLFGFFAGVDKFRFLKKVVPGQTLTVESRLLSFRHNVARSESKIYCGDSLVAQGVIAAVFVEHETL</sequence>
<dbReference type="EMBL" id="QXIT01000080">
    <property type="protein sequence ID" value="RIE08303.1"/>
    <property type="molecule type" value="Genomic_DNA"/>
</dbReference>
<keyword evidence="1" id="KW-0456">Lyase</keyword>
<dbReference type="Proteomes" id="UP000266260">
    <property type="component" value="Unassembled WGS sequence"/>
</dbReference>
<dbReference type="AlphaFoldDB" id="A0A398D0F2"/>
<gene>
    <name evidence="2" type="ORF">SMC6_04440</name>
</gene>
<protein>
    <submittedName>
        <fullName evidence="2">Beta-hydroxyacyl-ACP dehydratase</fullName>
    </submittedName>
</protein>
<name>A0A398D0F2_9BACT</name>
<comment type="caution">
    <text evidence="2">The sequence shown here is derived from an EMBL/GenBank/DDBJ whole genome shotgun (WGS) entry which is preliminary data.</text>
</comment>
<proteinExistence type="predicted"/>
<dbReference type="CDD" id="cd01288">
    <property type="entry name" value="FabZ"/>
    <property type="match status" value="1"/>
</dbReference>
<keyword evidence="3" id="KW-1185">Reference proteome</keyword>
<reference evidence="2 3" key="1">
    <citation type="submission" date="2018-09" db="EMBL/GenBank/DDBJ databases">
        <title>Discovery and Ecogenomic Context for Candidatus Cryosericales, a Global Caldiserica Order Active in Thawing Permafrost.</title>
        <authorList>
            <person name="Martinez M.A."/>
            <person name="Woodcroft B.J."/>
            <person name="Ignacio Espinoza J.C."/>
            <person name="Zayed A."/>
            <person name="Singleton C.M."/>
            <person name="Boyd J."/>
            <person name="Li Y.-F."/>
            <person name="Purvine S."/>
            <person name="Maughan H."/>
            <person name="Hodgkins S.B."/>
            <person name="Anderson D."/>
            <person name="Sederholm M."/>
            <person name="Temperton B."/>
            <person name="Saleska S.R."/>
            <person name="Tyson G.W."/>
            <person name="Rich V.I."/>
        </authorList>
    </citation>
    <scope>NUCLEOTIDE SEQUENCE [LARGE SCALE GENOMIC DNA]</scope>
    <source>
        <strain evidence="2 3">SMC6</strain>
    </source>
</reference>
<accession>A0A398D0F2</accession>
<dbReference type="Pfam" id="PF07977">
    <property type="entry name" value="FabA"/>
    <property type="match status" value="1"/>
</dbReference>
<evidence type="ECO:0000313" key="3">
    <source>
        <dbReference type="Proteomes" id="UP000266260"/>
    </source>
</evidence>
<dbReference type="GO" id="GO:0016829">
    <property type="term" value="F:lyase activity"/>
    <property type="evidence" value="ECO:0007669"/>
    <property type="project" value="UniProtKB-KW"/>
</dbReference>
<dbReference type="InterPro" id="IPR013114">
    <property type="entry name" value="FabA_FabZ"/>
</dbReference>
<dbReference type="Gene3D" id="3.10.129.10">
    <property type="entry name" value="Hotdog Thioesterase"/>
    <property type="match status" value="1"/>
</dbReference>
<dbReference type="NCBIfam" id="NF000582">
    <property type="entry name" value="PRK00006.1"/>
    <property type="match status" value="1"/>
</dbReference>
<dbReference type="SUPFAM" id="SSF54637">
    <property type="entry name" value="Thioesterase/thiol ester dehydrase-isomerase"/>
    <property type="match status" value="1"/>
</dbReference>
<organism evidence="2 3">
    <name type="scientific">Candidatus Cryosericum odellii</name>
    <dbReference type="NCBI Taxonomy" id="2290917"/>
    <lineage>
        <taxon>Bacteria</taxon>
        <taxon>Pseudomonadati</taxon>
        <taxon>Caldisericota/Cryosericota group</taxon>
        <taxon>Candidatus Cryosericota</taxon>
        <taxon>Candidatus Cryosericia</taxon>
        <taxon>Candidatus Cryosericales</taxon>
        <taxon>Candidatus Cryosericaceae</taxon>
        <taxon>Candidatus Cryosericum</taxon>
    </lineage>
</organism>
<dbReference type="InterPro" id="IPR029069">
    <property type="entry name" value="HotDog_dom_sf"/>
</dbReference>
<dbReference type="RefSeq" id="WP_119175582.1">
    <property type="nucleotide sequence ID" value="NZ_QXIT01000080.1"/>
</dbReference>
<evidence type="ECO:0000256" key="1">
    <source>
        <dbReference type="ARBA" id="ARBA00023239"/>
    </source>
</evidence>
<evidence type="ECO:0000313" key="2">
    <source>
        <dbReference type="EMBL" id="RIE08303.1"/>
    </source>
</evidence>